<dbReference type="Gene3D" id="3.40.1090.10">
    <property type="entry name" value="Cytosolic phospholipase A2 catalytic domain"/>
    <property type="match status" value="1"/>
</dbReference>
<dbReference type="AlphaFoldDB" id="A0A0K6FR09"/>
<feature type="transmembrane region" description="Helical" evidence="1">
    <location>
        <begin position="1084"/>
        <end position="1108"/>
    </location>
</feature>
<evidence type="ECO:0000256" key="1">
    <source>
        <dbReference type="SAM" id="Phobius"/>
    </source>
</evidence>
<dbReference type="InterPro" id="IPR027417">
    <property type="entry name" value="P-loop_NTPase"/>
</dbReference>
<dbReference type="Pfam" id="PF10067">
    <property type="entry name" value="DUF2306"/>
    <property type="match status" value="1"/>
</dbReference>
<keyword evidence="1" id="KW-0812">Transmembrane</keyword>
<organism evidence="2 3">
    <name type="scientific">Rhizoctonia solani</name>
    <dbReference type="NCBI Taxonomy" id="456999"/>
    <lineage>
        <taxon>Eukaryota</taxon>
        <taxon>Fungi</taxon>
        <taxon>Dikarya</taxon>
        <taxon>Basidiomycota</taxon>
        <taxon>Agaricomycotina</taxon>
        <taxon>Agaricomycetes</taxon>
        <taxon>Cantharellales</taxon>
        <taxon>Ceratobasidiaceae</taxon>
        <taxon>Rhizoctonia</taxon>
    </lineage>
</organism>
<reference evidence="2 3" key="1">
    <citation type="submission" date="2015-07" db="EMBL/GenBank/DDBJ databases">
        <authorList>
            <person name="Noorani M."/>
        </authorList>
    </citation>
    <scope>NUCLEOTIDE SEQUENCE [LARGE SCALE GENOMIC DNA]</scope>
    <source>
        <strain evidence="2">BBA 69670</strain>
    </source>
</reference>
<dbReference type="Gene3D" id="1.25.40.10">
    <property type="entry name" value="Tetratricopeptide repeat domain"/>
    <property type="match status" value="2"/>
</dbReference>
<keyword evidence="1" id="KW-1133">Transmembrane helix</keyword>
<feature type="transmembrane region" description="Helical" evidence="1">
    <location>
        <begin position="942"/>
        <end position="964"/>
    </location>
</feature>
<evidence type="ECO:0000313" key="2">
    <source>
        <dbReference type="EMBL" id="CUA68399.1"/>
    </source>
</evidence>
<accession>A0A0K6FR09</accession>
<dbReference type="Pfam" id="PF13424">
    <property type="entry name" value="TPR_12"/>
    <property type="match status" value="2"/>
</dbReference>
<feature type="transmembrane region" description="Helical" evidence="1">
    <location>
        <begin position="910"/>
        <end position="930"/>
    </location>
</feature>
<keyword evidence="3" id="KW-1185">Reference proteome</keyword>
<keyword evidence="1" id="KW-0472">Membrane</keyword>
<dbReference type="InterPro" id="IPR011990">
    <property type="entry name" value="TPR-like_helical_dom_sf"/>
</dbReference>
<dbReference type="PANTHER" id="PTHR46082">
    <property type="entry name" value="ATP/GTP-BINDING PROTEIN-RELATED"/>
    <property type="match status" value="1"/>
</dbReference>
<dbReference type="SUPFAM" id="SSF52151">
    <property type="entry name" value="FabD/lysophospholipase-like"/>
    <property type="match status" value="1"/>
</dbReference>
<gene>
    <name evidence="2" type="ORF">RSOLAG22IIIB_07917</name>
</gene>
<dbReference type="SUPFAM" id="SSF48452">
    <property type="entry name" value="TPR-like"/>
    <property type="match status" value="2"/>
</dbReference>
<feature type="transmembrane region" description="Helical" evidence="1">
    <location>
        <begin position="1009"/>
        <end position="1030"/>
    </location>
</feature>
<dbReference type="Proteomes" id="UP000044841">
    <property type="component" value="Unassembled WGS sequence"/>
</dbReference>
<proteinExistence type="predicted"/>
<dbReference type="SUPFAM" id="SSF52540">
    <property type="entry name" value="P-loop containing nucleoside triphosphate hydrolases"/>
    <property type="match status" value="1"/>
</dbReference>
<dbReference type="NCBIfam" id="NF040586">
    <property type="entry name" value="FxSxx_TPR"/>
    <property type="match status" value="1"/>
</dbReference>
<dbReference type="EMBL" id="CYGV01000424">
    <property type="protein sequence ID" value="CUA68399.1"/>
    <property type="molecule type" value="Genomic_DNA"/>
</dbReference>
<name>A0A0K6FR09_9AGAM</name>
<dbReference type="Pfam" id="PF13374">
    <property type="entry name" value="TPR_10"/>
    <property type="match status" value="1"/>
</dbReference>
<dbReference type="InterPro" id="IPR018750">
    <property type="entry name" value="DUF2306_membrane"/>
</dbReference>
<protein>
    <submittedName>
        <fullName evidence="2">Nephrocystin-3 [Xenopus (Silurana) tropicalis]</fullName>
    </submittedName>
</protein>
<evidence type="ECO:0000313" key="3">
    <source>
        <dbReference type="Proteomes" id="UP000044841"/>
    </source>
</evidence>
<dbReference type="PANTHER" id="PTHR46082:SF11">
    <property type="entry name" value="AAA+ ATPASE DOMAIN-CONTAINING PROTEIN-RELATED"/>
    <property type="match status" value="1"/>
</dbReference>
<dbReference type="InterPro" id="IPR016035">
    <property type="entry name" value="Acyl_Trfase/lysoPLipase"/>
</dbReference>
<feature type="transmembrane region" description="Helical" evidence="1">
    <location>
        <begin position="863"/>
        <end position="885"/>
    </location>
</feature>
<dbReference type="Gene3D" id="3.40.50.300">
    <property type="entry name" value="P-loop containing nucleotide triphosphate hydrolases"/>
    <property type="match status" value="1"/>
</dbReference>
<feature type="transmembrane region" description="Helical" evidence="1">
    <location>
        <begin position="970"/>
        <end position="988"/>
    </location>
</feature>
<dbReference type="InterPro" id="IPR053137">
    <property type="entry name" value="NLR-like"/>
</dbReference>
<sequence>MRSYRVRENQGPEGSILEAIRATTATPGVMKRKTVHEGPVEIPYMSATLGWNNPAGLLLVEAGRAYPDRPTACLLSLGAGQQGPLSFNERRRLRELLSSQMMAATQAILKDCERTHQELYGRFLHAENIYFRFNMEQSVQTLEEYDANQMSEVYAHTKSYLEQTATSHRLSDAMKAILEQKGEVMLLNGNVIVIRQNQQPIGRCPPPSLSFTGREDVLELLRAYFFDRHYDRHIYVLYGLGGAGKTQIALAFIHRHKRLFWDVYFIDATSCDTISTGLKQLAKRARAGNTVEDALDWLVSQEHRWLIVFNNADDTQLDLHDYFPDCSHGDILITTRNRDMIVHAANHSSHCRIGEMSPADSQALLLRKSGIRVSTKTESLAKILIQKLGFHALAIAQAGAYMYTTKCGLDNYLDLLSSSQERLMRFRQGAQSDGYKRTVYATWDVTYPRLMPGAAQLLGVMSFMHHDGISAYFFKTAASRFAQFEPQIPLSDSSSWDALGWQELASNLQSFSMIDYDPTSETYSIHPLVHAWCRGFVQNASTLAECAAWVLSLCVNWKYTSEDYAFRRLLLPHATSLLKASGSIIPALAVELVLVFHEASYLAMAEKLCAYTLGVSKTRLGNDHVKTLMRTHHLAETYKRQGRWDNAVVLLQEVLEARKGLLGSEHPDTLASIHTLASTYESQGLYDQAEKLLVEVVETSKRVLGPEHPNTLTSTHNLASTYESQGKWKEAETLLLIVVKARTASLGHNHPDTLASTYTLASVYESQGLWKQAEVILVEVVEAGKSALGKDHADTLTSLHALASVYKNQGLWEQAETILVEVVEASKRALGKEHPDTDSHAPTSVRQFGSLHGLLRFKTRSVAAWWGFYGIVLALMFVANIRFLFPGGLKAKLMPEEYFSYKLSPNGTLLLVHLACVLPASMLSIIQFIPRLRTKYRSWHRYAGRVINVLTMISSICGIAIGRVSFGGDLATQTATFALGTMVLYSVVAGWKAIRERKIEEHRIWMVRAWAYQMSIVTMRVIMPITMILIDARGGYYVPMTCEEVANSLNNTDQFVQEYPQCQPDWTGKPVESVSIRAGSEEGLALAAGARATFGMAAWVAVWIHFICTERYIAMSRRVSKLDAKSN</sequence>